<dbReference type="PANTHER" id="PTHR15092:SF42">
    <property type="entry name" value="POLY(A)-SPECIFIC RIBONUCLEASE PARN-LIKE"/>
    <property type="match status" value="1"/>
</dbReference>
<keyword evidence="4" id="KW-1185">Reference proteome</keyword>
<organism evidence="3 4">
    <name type="scientific">Colocasia esculenta</name>
    <name type="common">Wild taro</name>
    <name type="synonym">Arum esculentum</name>
    <dbReference type="NCBI Taxonomy" id="4460"/>
    <lineage>
        <taxon>Eukaryota</taxon>
        <taxon>Viridiplantae</taxon>
        <taxon>Streptophyta</taxon>
        <taxon>Embryophyta</taxon>
        <taxon>Tracheophyta</taxon>
        <taxon>Spermatophyta</taxon>
        <taxon>Magnoliopsida</taxon>
        <taxon>Liliopsida</taxon>
        <taxon>Araceae</taxon>
        <taxon>Aroideae</taxon>
        <taxon>Colocasieae</taxon>
        <taxon>Colocasia</taxon>
    </lineage>
</organism>
<dbReference type="InterPro" id="IPR051181">
    <property type="entry name" value="CAF1_poly(A)_ribonucleases"/>
</dbReference>
<accession>A0A843TKQ7</accession>
<reference evidence="3" key="1">
    <citation type="submission" date="2017-07" db="EMBL/GenBank/DDBJ databases">
        <title>Taro Niue Genome Assembly and Annotation.</title>
        <authorList>
            <person name="Atibalentja N."/>
            <person name="Keating K."/>
            <person name="Fields C.J."/>
        </authorList>
    </citation>
    <scope>NUCLEOTIDE SEQUENCE</scope>
    <source>
        <strain evidence="3">Niue_2</strain>
        <tissue evidence="3">Leaf</tissue>
    </source>
</reference>
<name>A0A843TKQ7_COLES</name>
<sequence>MPPPLCGKLQRGAVKQVTKSNFRQAIEQLRDHVQDADFIAVSTQKTGSAFFPSSASSFPSSARTKVGGSHALHLGWRCVSPIDTPKMAYLKAKLAAERFELLQFAVCPFRLQGSKVIAHPYNFHLFPRDELHLGMPSYSFSCQTSIITSMAHEGFDFNVCIYDGKWGSHVVDMSTTLENFKKD</sequence>
<comment type="similarity">
    <text evidence="2">Belongs to the CAF1 family.</text>
</comment>
<dbReference type="GO" id="GO:0003723">
    <property type="term" value="F:RNA binding"/>
    <property type="evidence" value="ECO:0007669"/>
    <property type="project" value="TreeGrafter"/>
</dbReference>
<evidence type="ECO:0000256" key="2">
    <source>
        <dbReference type="ARBA" id="ARBA00008372"/>
    </source>
</evidence>
<dbReference type="GO" id="GO:0000175">
    <property type="term" value="F:3'-5'-RNA exonuclease activity"/>
    <property type="evidence" value="ECO:0007669"/>
    <property type="project" value="TreeGrafter"/>
</dbReference>
<proteinExistence type="inferred from homology"/>
<dbReference type="OrthoDB" id="1432093at2759"/>
<comment type="cofactor">
    <cofactor evidence="1">
        <name>a divalent metal cation</name>
        <dbReference type="ChEBI" id="CHEBI:60240"/>
    </cofactor>
</comment>
<dbReference type="InterPro" id="IPR036397">
    <property type="entry name" value="RNaseH_sf"/>
</dbReference>
<dbReference type="InterPro" id="IPR006941">
    <property type="entry name" value="RNase_CAF1"/>
</dbReference>
<evidence type="ECO:0000313" key="3">
    <source>
        <dbReference type="EMBL" id="MQL69169.1"/>
    </source>
</evidence>
<gene>
    <name evidence="3" type="ORF">Taro_001445</name>
</gene>
<dbReference type="Pfam" id="PF04857">
    <property type="entry name" value="CAF1"/>
    <property type="match status" value="1"/>
</dbReference>
<dbReference type="EMBL" id="NMUH01000030">
    <property type="protein sequence ID" value="MQL69169.1"/>
    <property type="molecule type" value="Genomic_DNA"/>
</dbReference>
<dbReference type="SUPFAM" id="SSF53098">
    <property type="entry name" value="Ribonuclease H-like"/>
    <property type="match status" value="1"/>
</dbReference>
<dbReference type="InterPro" id="IPR012337">
    <property type="entry name" value="RNaseH-like_sf"/>
</dbReference>
<comment type="caution">
    <text evidence="3">The sequence shown here is derived from an EMBL/GenBank/DDBJ whole genome shotgun (WGS) entry which is preliminary data.</text>
</comment>
<dbReference type="AlphaFoldDB" id="A0A843TKQ7"/>
<dbReference type="Proteomes" id="UP000652761">
    <property type="component" value="Unassembled WGS sequence"/>
</dbReference>
<protein>
    <submittedName>
        <fullName evidence="3">Uncharacterized protein</fullName>
    </submittedName>
</protein>
<dbReference type="PANTHER" id="PTHR15092">
    <property type="entry name" value="POLY A -SPECIFIC RIBONUCLEASE/TARGET OF EGR1, MEMBER 1"/>
    <property type="match status" value="1"/>
</dbReference>
<dbReference type="Gene3D" id="3.30.420.10">
    <property type="entry name" value="Ribonuclease H-like superfamily/Ribonuclease H"/>
    <property type="match status" value="1"/>
</dbReference>
<evidence type="ECO:0000313" key="4">
    <source>
        <dbReference type="Proteomes" id="UP000652761"/>
    </source>
</evidence>
<evidence type="ECO:0000256" key="1">
    <source>
        <dbReference type="ARBA" id="ARBA00001968"/>
    </source>
</evidence>